<evidence type="ECO:0000256" key="1">
    <source>
        <dbReference type="ARBA" id="ARBA00005417"/>
    </source>
</evidence>
<sequence>MTLTYHASEPAINPKSVDRPLREAPAAENPEPRPQAGERSDLCAPLLALHDVSVALAGETGQITFALRGVHLAVHPGEWLLVMGRNGSGKSTLGRVMAGLCGVSRGQVVRRPGASVRLVFQNPDAQLVGQTVAEDVAFGLQVQGLTPDEMERRSQAALRTVGLEKLRDQSVAHLSGGQKQLLCTASALALEPAVLVFDEATAMLDAGARQALRAVARRLCAAGAAVVWITQIIEELAWADRMVLLDEGRVVFEGTPRQFVTPEAGEDPPCQRFGFPLPWASAIAMDLRNRGVPLPRVALTEAELATDLQALCGREGEAGGARGAGHHGQGRIGPDAVEYGHLSG</sequence>
<dbReference type="PROSITE" id="PS50893">
    <property type="entry name" value="ABC_TRANSPORTER_2"/>
    <property type="match status" value="1"/>
</dbReference>
<keyword evidence="11" id="KW-1185">Reference proteome</keyword>
<dbReference type="InterPro" id="IPR003439">
    <property type="entry name" value="ABC_transporter-like_ATP-bd"/>
</dbReference>
<evidence type="ECO:0000256" key="6">
    <source>
        <dbReference type="ARBA" id="ARBA00022967"/>
    </source>
</evidence>
<dbReference type="Gene3D" id="3.40.50.300">
    <property type="entry name" value="P-loop containing nucleotide triphosphate hydrolases"/>
    <property type="match status" value="1"/>
</dbReference>
<keyword evidence="3" id="KW-1003">Cell membrane</keyword>
<proteinExistence type="inferred from homology"/>
<dbReference type="AlphaFoldDB" id="A0A1I7IHB4"/>
<evidence type="ECO:0000256" key="8">
    <source>
        <dbReference type="SAM" id="MobiDB-lite"/>
    </source>
</evidence>
<dbReference type="SMART" id="SM00382">
    <property type="entry name" value="AAA"/>
    <property type="match status" value="1"/>
</dbReference>
<dbReference type="PANTHER" id="PTHR43553">
    <property type="entry name" value="HEAVY METAL TRANSPORTER"/>
    <property type="match status" value="1"/>
</dbReference>
<dbReference type="InterPro" id="IPR050095">
    <property type="entry name" value="ECF_ABC_transporter_ATP-bd"/>
</dbReference>
<evidence type="ECO:0000256" key="2">
    <source>
        <dbReference type="ARBA" id="ARBA00022448"/>
    </source>
</evidence>
<protein>
    <submittedName>
        <fullName evidence="10">Energy-coupling factor transport system ATP-binding protein/energy-coupling factor transport system ATP-binding protein</fullName>
    </submittedName>
</protein>
<keyword evidence="4" id="KW-0547">Nucleotide-binding</keyword>
<dbReference type="SUPFAM" id="SSF52540">
    <property type="entry name" value="P-loop containing nucleoside triphosphate hydrolases"/>
    <property type="match status" value="1"/>
</dbReference>
<evidence type="ECO:0000256" key="3">
    <source>
        <dbReference type="ARBA" id="ARBA00022475"/>
    </source>
</evidence>
<comment type="similarity">
    <text evidence="1">Belongs to the ABC transporter superfamily.</text>
</comment>
<feature type="region of interest" description="Disordered" evidence="8">
    <location>
        <begin position="1"/>
        <end position="39"/>
    </location>
</feature>
<dbReference type="STRING" id="392015.SAMN05421543_106221"/>
<feature type="domain" description="ABC transporter" evidence="9">
    <location>
        <begin position="47"/>
        <end position="272"/>
    </location>
</feature>
<dbReference type="GO" id="GO:0005524">
    <property type="term" value="F:ATP binding"/>
    <property type="evidence" value="ECO:0007669"/>
    <property type="project" value="UniProtKB-KW"/>
</dbReference>
<dbReference type="GO" id="GO:0042626">
    <property type="term" value="F:ATPase-coupled transmembrane transporter activity"/>
    <property type="evidence" value="ECO:0007669"/>
    <property type="project" value="TreeGrafter"/>
</dbReference>
<reference evidence="11" key="1">
    <citation type="submission" date="2016-10" db="EMBL/GenBank/DDBJ databases">
        <authorList>
            <person name="Varghese N."/>
        </authorList>
    </citation>
    <scope>NUCLEOTIDE SEQUENCE [LARGE SCALE GENOMIC DNA]</scope>
    <source>
        <strain evidence="11">DSM 17980</strain>
    </source>
</reference>
<dbReference type="InterPro" id="IPR027417">
    <property type="entry name" value="P-loop_NTPase"/>
</dbReference>
<keyword evidence="5 10" id="KW-0067">ATP-binding</keyword>
<dbReference type="InterPro" id="IPR015856">
    <property type="entry name" value="ABC_transpr_CbiO/EcfA_su"/>
</dbReference>
<evidence type="ECO:0000256" key="5">
    <source>
        <dbReference type="ARBA" id="ARBA00022840"/>
    </source>
</evidence>
<dbReference type="EMBL" id="FPBV01000006">
    <property type="protein sequence ID" value="SFU72328.1"/>
    <property type="molecule type" value="Genomic_DNA"/>
</dbReference>
<dbReference type="Proteomes" id="UP000183508">
    <property type="component" value="Unassembled WGS sequence"/>
</dbReference>
<keyword evidence="6" id="KW-1278">Translocase</keyword>
<name>A0A1I7IHB4_9BACL</name>
<keyword evidence="7" id="KW-0472">Membrane</keyword>
<evidence type="ECO:0000313" key="11">
    <source>
        <dbReference type="Proteomes" id="UP000183508"/>
    </source>
</evidence>
<keyword evidence="2" id="KW-0813">Transport</keyword>
<dbReference type="Pfam" id="PF00005">
    <property type="entry name" value="ABC_tran"/>
    <property type="match status" value="1"/>
</dbReference>
<organism evidence="10 11">
    <name type="scientific">Alicyclobacillus macrosporangiidus</name>
    <dbReference type="NCBI Taxonomy" id="392015"/>
    <lineage>
        <taxon>Bacteria</taxon>
        <taxon>Bacillati</taxon>
        <taxon>Bacillota</taxon>
        <taxon>Bacilli</taxon>
        <taxon>Bacillales</taxon>
        <taxon>Alicyclobacillaceae</taxon>
        <taxon>Alicyclobacillus</taxon>
    </lineage>
</organism>
<dbReference type="OrthoDB" id="9784332at2"/>
<evidence type="ECO:0000256" key="4">
    <source>
        <dbReference type="ARBA" id="ARBA00022741"/>
    </source>
</evidence>
<gene>
    <name evidence="10" type="ORF">SAMN05421543_106221</name>
</gene>
<dbReference type="PANTHER" id="PTHR43553:SF24">
    <property type="entry name" value="ENERGY-COUPLING FACTOR TRANSPORTER ATP-BINDING PROTEIN ECFA1"/>
    <property type="match status" value="1"/>
</dbReference>
<dbReference type="GO" id="GO:0016887">
    <property type="term" value="F:ATP hydrolysis activity"/>
    <property type="evidence" value="ECO:0007669"/>
    <property type="project" value="InterPro"/>
</dbReference>
<evidence type="ECO:0000256" key="7">
    <source>
        <dbReference type="ARBA" id="ARBA00023136"/>
    </source>
</evidence>
<dbReference type="InterPro" id="IPR003593">
    <property type="entry name" value="AAA+_ATPase"/>
</dbReference>
<evidence type="ECO:0000259" key="9">
    <source>
        <dbReference type="PROSITE" id="PS50893"/>
    </source>
</evidence>
<evidence type="ECO:0000313" key="10">
    <source>
        <dbReference type="EMBL" id="SFU72328.1"/>
    </source>
</evidence>
<dbReference type="CDD" id="cd03225">
    <property type="entry name" value="ABC_cobalt_CbiO_domain1"/>
    <property type="match status" value="1"/>
</dbReference>
<dbReference type="GO" id="GO:0043190">
    <property type="term" value="C:ATP-binding cassette (ABC) transporter complex"/>
    <property type="evidence" value="ECO:0007669"/>
    <property type="project" value="TreeGrafter"/>
</dbReference>
<accession>A0A1I7IHB4</accession>